<gene>
    <name evidence="4" type="primary">ALP6_2</name>
    <name evidence="4" type="ORF">FOZ62_025580</name>
</gene>
<dbReference type="InterPro" id="IPR001214">
    <property type="entry name" value="SET_dom"/>
</dbReference>
<comment type="caution">
    <text evidence="4">The sequence shown here is derived from an EMBL/GenBank/DDBJ whole genome shotgun (WGS) entry which is preliminary data.</text>
</comment>
<comment type="similarity">
    <text evidence="2">Belongs to the actin family.</text>
</comment>
<dbReference type="SMART" id="SM00268">
    <property type="entry name" value="ACTIN"/>
    <property type="match status" value="1"/>
</dbReference>
<dbReference type="Gene3D" id="3.30.420.40">
    <property type="match status" value="2"/>
</dbReference>
<reference evidence="4 5" key="1">
    <citation type="submission" date="2020-04" db="EMBL/GenBank/DDBJ databases">
        <title>Perkinsus olseni comparative genomics.</title>
        <authorList>
            <person name="Bogema D.R."/>
        </authorList>
    </citation>
    <scope>NUCLEOTIDE SEQUENCE [LARGE SCALE GENOMIC DNA]</scope>
    <source>
        <strain evidence="4">ATCC PRA-205</strain>
    </source>
</reference>
<dbReference type="Gene3D" id="2.170.270.10">
    <property type="entry name" value="SET domain"/>
    <property type="match status" value="1"/>
</dbReference>
<dbReference type="SUPFAM" id="SSF53067">
    <property type="entry name" value="Actin-like ATPase domain"/>
    <property type="match status" value="2"/>
</dbReference>
<evidence type="ECO:0000313" key="5">
    <source>
        <dbReference type="Proteomes" id="UP000574390"/>
    </source>
</evidence>
<dbReference type="AlphaFoldDB" id="A0A7J6U7A7"/>
<evidence type="ECO:0000313" key="4">
    <source>
        <dbReference type="EMBL" id="KAF4753559.1"/>
    </source>
</evidence>
<dbReference type="PANTHER" id="PTHR11937">
    <property type="entry name" value="ACTIN"/>
    <property type="match status" value="1"/>
</dbReference>
<comment type="catalytic activity">
    <reaction evidence="1">
        <text>ATP + H2O = ADP + phosphate + H(+)</text>
        <dbReference type="Rhea" id="RHEA:13065"/>
        <dbReference type="ChEBI" id="CHEBI:15377"/>
        <dbReference type="ChEBI" id="CHEBI:15378"/>
        <dbReference type="ChEBI" id="CHEBI:30616"/>
        <dbReference type="ChEBI" id="CHEBI:43474"/>
        <dbReference type="ChEBI" id="CHEBI:456216"/>
    </reaction>
</comment>
<dbReference type="SUPFAM" id="SSF82199">
    <property type="entry name" value="SET domain"/>
    <property type="match status" value="1"/>
</dbReference>
<dbReference type="InterPro" id="IPR004000">
    <property type="entry name" value="Actin"/>
</dbReference>
<evidence type="ECO:0000256" key="2">
    <source>
        <dbReference type="RuleBase" id="RU000487"/>
    </source>
</evidence>
<proteinExistence type="inferred from homology"/>
<dbReference type="Proteomes" id="UP000574390">
    <property type="component" value="Unassembled WGS sequence"/>
</dbReference>
<dbReference type="EMBL" id="JABANM010001865">
    <property type="protein sequence ID" value="KAF4753559.1"/>
    <property type="molecule type" value="Genomic_DNA"/>
</dbReference>
<accession>A0A7J6U7A7</accession>
<organism evidence="4 5">
    <name type="scientific">Perkinsus olseni</name>
    <name type="common">Perkinsus atlanticus</name>
    <dbReference type="NCBI Taxonomy" id="32597"/>
    <lineage>
        <taxon>Eukaryota</taxon>
        <taxon>Sar</taxon>
        <taxon>Alveolata</taxon>
        <taxon>Perkinsozoa</taxon>
        <taxon>Perkinsea</taxon>
        <taxon>Perkinsida</taxon>
        <taxon>Perkinsidae</taxon>
        <taxon>Perkinsus</taxon>
    </lineage>
</organism>
<protein>
    <submittedName>
        <fullName evidence="4">Spindle pole body component alp6</fullName>
    </submittedName>
</protein>
<dbReference type="Pfam" id="PF00022">
    <property type="entry name" value="Actin"/>
    <property type="match status" value="1"/>
</dbReference>
<dbReference type="PROSITE" id="PS50280">
    <property type="entry name" value="SET"/>
    <property type="match status" value="1"/>
</dbReference>
<name>A0A7J6U7A7_PEROL</name>
<dbReference type="InterPro" id="IPR046341">
    <property type="entry name" value="SET_dom_sf"/>
</dbReference>
<dbReference type="Gene3D" id="3.90.640.10">
    <property type="entry name" value="Actin, Chain A, domain 4"/>
    <property type="match status" value="1"/>
</dbReference>
<dbReference type="Pfam" id="PF00856">
    <property type="entry name" value="SET"/>
    <property type="match status" value="1"/>
</dbReference>
<evidence type="ECO:0000256" key="1">
    <source>
        <dbReference type="ARBA" id="ARBA00049360"/>
    </source>
</evidence>
<feature type="domain" description="SET" evidence="3">
    <location>
        <begin position="610"/>
        <end position="736"/>
    </location>
</feature>
<evidence type="ECO:0000259" key="3">
    <source>
        <dbReference type="PROSITE" id="PS50280"/>
    </source>
</evidence>
<dbReference type="InterPro" id="IPR043129">
    <property type="entry name" value="ATPase_NBD"/>
</dbReference>
<sequence>MSSNAPSSPPPLAAPPSHVAVIDFGCTSLRAGYAGDDRPRLVESTTVRRRISGGLACELRTPVDSDGDAAMASTGTSSSPADFEWPVNYAALSALEHDTDRQFATGSVLSYDSTSQSVEIGDEDNLKQMLESALFSGRPGLEFCLNGGNALQSVLISSHEFLSEQARERLLEIMMEDVLYEKASQAGVLVGKRPPLALFANGKTSGIYVGMGGEFVSASVVSSGYTVPCTVRHCHKGGRTMDEYIAAQILAEEAHRPPEDLRLAGRLFDLGRHMGLSTLPARSENGGMLTGTELALFSMAEMTKMQSCVAREEHSPVQASLPDGTAVPGAWKSDAIEQIIGELPSMVEKSLGAFSKSSEPASAVNAVSQSVILSGQASQTLGLVERLQKDFAMCLRDGKVRVMGGSGFPTVASGGERGYCPWLGGSIGKSNHVPAGRRLVYHHAMVKPADADAVLSLQAYQTISKNFAKCPATLAVIELPYRVGKSQIEYVILKDDGSVENREKRTRWGTWWPNSAKCLLLQQDEKPLAFCHQSKSVWLTSCRTTAAILKAGDDTSPAPSDFALLRAVTAQKKGPSLAMLRSPSSRSRRAIVELPASPLDEKHSGLLRAMGLRVVDHQDCGRVLIASRSFEEGECIVFSKVTKYSIDSHADIDKLRKRGHPEHCFLTMIHESRGGMSLYYNRETFDMADPIGGGDLWYLVNHSTSPNAQLRAHDGGLCVKALRDISVGEPVTWRYPIGFFSEEDVMVSLPRAVNVIDDPKTFGG</sequence>